<dbReference type="PANTHER" id="PTHR48019">
    <property type="entry name" value="SERUM RESPONSE FACTOR HOMOLOG"/>
    <property type="match status" value="1"/>
</dbReference>
<dbReference type="SUPFAM" id="SSF55455">
    <property type="entry name" value="SRF-like"/>
    <property type="match status" value="1"/>
</dbReference>
<feature type="domain" description="MADS-box" evidence="7">
    <location>
        <begin position="1"/>
        <end position="61"/>
    </location>
</feature>
<dbReference type="PROSITE" id="PS51297">
    <property type="entry name" value="K_BOX"/>
    <property type="match status" value="1"/>
</dbReference>
<dbReference type="InterPro" id="IPR033896">
    <property type="entry name" value="MEF2-like_N"/>
</dbReference>
<name>A0A977XR77_9MAGN</name>
<feature type="coiled-coil region" evidence="6">
    <location>
        <begin position="147"/>
        <end position="174"/>
    </location>
</feature>
<comment type="subcellular location">
    <subcellularLocation>
        <location evidence="1">Nucleus</location>
    </subcellularLocation>
</comment>
<dbReference type="PRINTS" id="PR00404">
    <property type="entry name" value="MADSDOMAIN"/>
</dbReference>
<keyword evidence="5" id="KW-0539">Nucleus</keyword>
<dbReference type="SMART" id="SM00432">
    <property type="entry name" value="MADS"/>
    <property type="match status" value="1"/>
</dbReference>
<dbReference type="EMBL" id="OL469318">
    <property type="protein sequence ID" value="UXR27463.1"/>
    <property type="molecule type" value="mRNA"/>
</dbReference>
<dbReference type="AlphaFoldDB" id="A0A977XR77"/>
<dbReference type="InterPro" id="IPR002487">
    <property type="entry name" value="TF_Kbox"/>
</dbReference>
<protein>
    <submittedName>
        <fullName evidence="9">MADS transcription factor AP3-1</fullName>
    </submittedName>
</protein>
<keyword evidence="3" id="KW-0238">DNA-binding</keyword>
<dbReference type="GO" id="GO:0005634">
    <property type="term" value="C:nucleus"/>
    <property type="evidence" value="ECO:0007669"/>
    <property type="project" value="UniProtKB-SubCell"/>
</dbReference>
<accession>A0A977XR77</accession>
<dbReference type="Pfam" id="PF00319">
    <property type="entry name" value="SRF-TF"/>
    <property type="match status" value="1"/>
</dbReference>
<dbReference type="InterPro" id="IPR050142">
    <property type="entry name" value="MADS-box/MEF2_TF"/>
</dbReference>
<keyword evidence="4" id="KW-0804">Transcription</keyword>
<dbReference type="Gene3D" id="3.40.1810.10">
    <property type="entry name" value="Transcription factor, MADS-box"/>
    <property type="match status" value="1"/>
</dbReference>
<evidence type="ECO:0000256" key="5">
    <source>
        <dbReference type="ARBA" id="ARBA00023242"/>
    </source>
</evidence>
<evidence type="ECO:0000256" key="1">
    <source>
        <dbReference type="ARBA" id="ARBA00004123"/>
    </source>
</evidence>
<proteinExistence type="evidence at transcript level"/>
<evidence type="ECO:0000259" key="7">
    <source>
        <dbReference type="PROSITE" id="PS50066"/>
    </source>
</evidence>
<keyword evidence="6" id="KW-0175">Coiled coil</keyword>
<keyword evidence="2" id="KW-0805">Transcription regulation</keyword>
<evidence type="ECO:0000256" key="6">
    <source>
        <dbReference type="SAM" id="Coils"/>
    </source>
</evidence>
<evidence type="ECO:0000256" key="4">
    <source>
        <dbReference type="ARBA" id="ARBA00023163"/>
    </source>
</evidence>
<dbReference type="GO" id="GO:0045944">
    <property type="term" value="P:positive regulation of transcription by RNA polymerase II"/>
    <property type="evidence" value="ECO:0007669"/>
    <property type="project" value="InterPro"/>
</dbReference>
<dbReference type="GO" id="GO:0000977">
    <property type="term" value="F:RNA polymerase II transcription regulatory region sequence-specific DNA binding"/>
    <property type="evidence" value="ECO:0007669"/>
    <property type="project" value="InterPro"/>
</dbReference>
<evidence type="ECO:0000313" key="9">
    <source>
        <dbReference type="EMBL" id="UXR27463.1"/>
    </source>
</evidence>
<dbReference type="GO" id="GO:0046983">
    <property type="term" value="F:protein dimerization activity"/>
    <property type="evidence" value="ECO:0007669"/>
    <property type="project" value="InterPro"/>
</dbReference>
<sequence>MGRGKIEIKRIENPTNRQVTYSKRRAGIVKKAKELNVLCDAEVSLIMFSSTGKCTDYTSPNTTMKKLFQKYQQSSGRDLWHSQYQQMQDTLNKLKETNIKLRKQIGQRVGEDLNDLSLDELRGLEHHLDTSLKIVIQRKFNVIATQTETCRKKIKNLEEINSNLLQEYEERIDDAFALANHEGVSAVELANAGSDIFAFRLHPSQPNLHDDGAYGFHDLRLA</sequence>
<dbReference type="CDD" id="cd00265">
    <property type="entry name" value="MADS_MEF2_like"/>
    <property type="match status" value="1"/>
</dbReference>
<dbReference type="GO" id="GO:0003700">
    <property type="term" value="F:DNA-binding transcription factor activity"/>
    <property type="evidence" value="ECO:0007669"/>
    <property type="project" value="InterPro"/>
</dbReference>
<feature type="domain" description="K-box" evidence="8">
    <location>
        <begin position="84"/>
        <end position="174"/>
    </location>
</feature>
<dbReference type="InterPro" id="IPR036879">
    <property type="entry name" value="TF_MADSbox_sf"/>
</dbReference>
<dbReference type="Pfam" id="PF01486">
    <property type="entry name" value="K-box"/>
    <property type="match status" value="1"/>
</dbReference>
<dbReference type="PROSITE" id="PS50066">
    <property type="entry name" value="MADS_BOX_2"/>
    <property type="match status" value="1"/>
</dbReference>
<evidence type="ECO:0000256" key="3">
    <source>
        <dbReference type="ARBA" id="ARBA00023125"/>
    </source>
</evidence>
<dbReference type="InterPro" id="IPR002100">
    <property type="entry name" value="TF_MADSbox"/>
</dbReference>
<organism evidence="9">
    <name type="scientific">Staphisagria picta</name>
    <dbReference type="NCBI Taxonomy" id="984882"/>
    <lineage>
        <taxon>Eukaryota</taxon>
        <taxon>Viridiplantae</taxon>
        <taxon>Streptophyta</taxon>
        <taxon>Embryophyta</taxon>
        <taxon>Tracheophyta</taxon>
        <taxon>Spermatophyta</taxon>
        <taxon>Magnoliopsida</taxon>
        <taxon>Ranunculales</taxon>
        <taxon>Ranunculaceae</taxon>
        <taxon>Ranunculoideae</taxon>
        <taxon>Delphinieae</taxon>
        <taxon>Staphisagria</taxon>
    </lineage>
</organism>
<evidence type="ECO:0000259" key="8">
    <source>
        <dbReference type="PROSITE" id="PS51297"/>
    </source>
</evidence>
<evidence type="ECO:0000256" key="2">
    <source>
        <dbReference type="ARBA" id="ARBA00023015"/>
    </source>
</evidence>
<reference evidence="9" key="1">
    <citation type="submission" date="2021-11" db="EMBL/GenBank/DDBJ databases">
        <authorList>
            <person name="Zhao H."/>
        </authorList>
    </citation>
    <scope>NUCLEOTIDE SEQUENCE</scope>
</reference>